<evidence type="ECO:0000259" key="8">
    <source>
        <dbReference type="Pfam" id="PF00482"/>
    </source>
</evidence>
<evidence type="ECO:0000256" key="6">
    <source>
        <dbReference type="ARBA" id="ARBA00023136"/>
    </source>
</evidence>
<dbReference type="GO" id="GO:0005886">
    <property type="term" value="C:plasma membrane"/>
    <property type="evidence" value="ECO:0007669"/>
    <property type="project" value="UniProtKB-SubCell"/>
</dbReference>
<keyword evidence="5 7" id="KW-1133">Transmembrane helix</keyword>
<dbReference type="PRINTS" id="PR00812">
    <property type="entry name" value="BCTERIALGSPF"/>
</dbReference>
<dbReference type="InterPro" id="IPR003004">
    <property type="entry name" value="GspF/PilC"/>
</dbReference>
<evidence type="ECO:0000313" key="10">
    <source>
        <dbReference type="Proteomes" id="UP000005384"/>
    </source>
</evidence>
<keyword evidence="10" id="KW-1185">Reference proteome</keyword>
<dbReference type="Proteomes" id="UP000005384">
    <property type="component" value="Unassembled WGS sequence"/>
</dbReference>
<dbReference type="OrthoDB" id="1733538at2"/>
<dbReference type="Pfam" id="PF00482">
    <property type="entry name" value="T2SSF"/>
    <property type="match status" value="2"/>
</dbReference>
<keyword evidence="6 7" id="KW-0472">Membrane</keyword>
<dbReference type="EMBL" id="ADLN01000014">
    <property type="protein sequence ID" value="EHI60582.1"/>
    <property type="molecule type" value="Genomic_DNA"/>
</dbReference>
<evidence type="ECO:0000256" key="7">
    <source>
        <dbReference type="SAM" id="Phobius"/>
    </source>
</evidence>
<evidence type="ECO:0000313" key="9">
    <source>
        <dbReference type="EMBL" id="EHI60582.1"/>
    </source>
</evidence>
<dbReference type="HOGENOM" id="CLU_035032_0_0_9"/>
<keyword evidence="4 7" id="KW-0812">Transmembrane</keyword>
<evidence type="ECO:0000256" key="4">
    <source>
        <dbReference type="ARBA" id="ARBA00022692"/>
    </source>
</evidence>
<proteinExistence type="inferred from homology"/>
<feature type="transmembrane region" description="Helical" evidence="7">
    <location>
        <begin position="120"/>
        <end position="142"/>
    </location>
</feature>
<feature type="domain" description="Type II secretion system protein GspF" evidence="8">
    <location>
        <begin position="215"/>
        <end position="337"/>
    </location>
</feature>
<keyword evidence="3" id="KW-1003">Cell membrane</keyword>
<feature type="domain" description="Type II secretion system protein GspF" evidence="8">
    <location>
        <begin position="22"/>
        <end position="138"/>
    </location>
</feature>
<organism evidence="9 10">
    <name type="scientific">Hungatella hathewayi WAL-18680</name>
    <dbReference type="NCBI Taxonomy" id="742737"/>
    <lineage>
        <taxon>Bacteria</taxon>
        <taxon>Bacillati</taxon>
        <taxon>Bacillota</taxon>
        <taxon>Clostridia</taxon>
        <taxon>Lachnospirales</taxon>
        <taxon>Lachnospiraceae</taxon>
        <taxon>Hungatella</taxon>
    </lineage>
</organism>
<evidence type="ECO:0000256" key="5">
    <source>
        <dbReference type="ARBA" id="ARBA00022989"/>
    </source>
</evidence>
<evidence type="ECO:0000256" key="1">
    <source>
        <dbReference type="ARBA" id="ARBA00004651"/>
    </source>
</evidence>
<name>G5ID17_9FIRM</name>
<dbReference type="Gene3D" id="1.20.81.30">
    <property type="entry name" value="Type II secretion system (T2SS), domain F"/>
    <property type="match status" value="2"/>
</dbReference>
<sequence>MASTTTKRTRDMLTDEELSVLCYELSQLNQSGISWTESASLLLSDNPSRRIRLALEALRLKTTDGSSFTAVLQATELFPSYCIHMLEIGELTGRLDTVLAALSDYYKREHALNETIQRAVTYPCVMTALTALIFLILLRRIFPIFSQVFSLFDSGMSPAASFLLGQNPAGLAILTGAAVALFLVAVLALILFHSRWGLAAFSRGKSSAAIGRARFASAMSLMISSGLGMDEALEQTGKLLEETPLASMCADCQKRVNDGAPFTEAVTGSGIFSGMEAGMLTMGFRTGTMENVMEELARRSQLNADVRLNQSLNRFEYGLVILLCVTVGGMLLTVMLPLLQMLASLGG</sequence>
<dbReference type="PANTHER" id="PTHR30012">
    <property type="entry name" value="GENERAL SECRETION PATHWAY PROTEIN"/>
    <property type="match status" value="1"/>
</dbReference>
<evidence type="ECO:0000256" key="2">
    <source>
        <dbReference type="ARBA" id="ARBA00005745"/>
    </source>
</evidence>
<feature type="transmembrane region" description="Helical" evidence="7">
    <location>
        <begin position="171"/>
        <end position="192"/>
    </location>
</feature>
<feature type="transmembrane region" description="Helical" evidence="7">
    <location>
        <begin position="317"/>
        <end position="339"/>
    </location>
</feature>
<comment type="subcellular location">
    <subcellularLocation>
        <location evidence="1">Cell membrane</location>
        <topology evidence="1">Multi-pass membrane protein</topology>
    </subcellularLocation>
</comment>
<comment type="similarity">
    <text evidence="2">Belongs to the GSP F family.</text>
</comment>
<dbReference type="AlphaFoldDB" id="G5ID17"/>
<accession>G5ID17</accession>
<dbReference type="PATRIC" id="fig|742737.3.peg.1404"/>
<dbReference type="InterPro" id="IPR018076">
    <property type="entry name" value="T2SS_GspF_dom"/>
</dbReference>
<dbReference type="InterPro" id="IPR042094">
    <property type="entry name" value="T2SS_GspF_sf"/>
</dbReference>
<comment type="caution">
    <text evidence="9">The sequence shown here is derived from an EMBL/GenBank/DDBJ whole genome shotgun (WGS) entry which is preliminary data.</text>
</comment>
<gene>
    <name evidence="9" type="ORF">HMPREF9473_01391</name>
</gene>
<dbReference type="RefSeq" id="WP_006779375.1">
    <property type="nucleotide sequence ID" value="NZ_CP040506.1"/>
</dbReference>
<evidence type="ECO:0000256" key="3">
    <source>
        <dbReference type="ARBA" id="ARBA00022475"/>
    </source>
</evidence>
<reference evidence="9 10" key="1">
    <citation type="submission" date="2011-08" db="EMBL/GenBank/DDBJ databases">
        <title>The Genome Sequence of Clostridium hathewayi WAL-18680.</title>
        <authorList>
            <consortium name="The Broad Institute Genome Sequencing Platform"/>
            <person name="Earl A."/>
            <person name="Ward D."/>
            <person name="Feldgarden M."/>
            <person name="Gevers D."/>
            <person name="Finegold S.M."/>
            <person name="Summanen P.H."/>
            <person name="Molitoris D.R."/>
            <person name="Song M."/>
            <person name="Daigneault M."/>
            <person name="Allen-Vercoe E."/>
            <person name="Young S.K."/>
            <person name="Zeng Q."/>
            <person name="Gargeya S."/>
            <person name="Fitzgerald M."/>
            <person name="Haas B."/>
            <person name="Abouelleil A."/>
            <person name="Alvarado L."/>
            <person name="Arachchi H.M."/>
            <person name="Berlin A."/>
            <person name="Brown A."/>
            <person name="Chapman S.B."/>
            <person name="Chen Z."/>
            <person name="Dunbar C."/>
            <person name="Freedman E."/>
            <person name="Gearin G."/>
            <person name="Gellesch M."/>
            <person name="Goldberg J."/>
            <person name="Griggs A."/>
            <person name="Gujja S."/>
            <person name="Heiman D."/>
            <person name="Howarth C."/>
            <person name="Larson L."/>
            <person name="Lui A."/>
            <person name="MacDonald P.J.P."/>
            <person name="Montmayeur A."/>
            <person name="Murphy C."/>
            <person name="Neiman D."/>
            <person name="Pearson M."/>
            <person name="Priest M."/>
            <person name="Roberts A."/>
            <person name="Saif S."/>
            <person name="Shea T."/>
            <person name="Shenoy N."/>
            <person name="Sisk P."/>
            <person name="Stolte C."/>
            <person name="Sykes S."/>
            <person name="Wortman J."/>
            <person name="Nusbaum C."/>
            <person name="Birren B."/>
        </authorList>
    </citation>
    <scope>NUCLEOTIDE SEQUENCE [LARGE SCALE GENOMIC DNA]</scope>
    <source>
        <strain evidence="9 10">WAL-18680</strain>
    </source>
</reference>
<dbReference type="PANTHER" id="PTHR30012:SF0">
    <property type="entry name" value="TYPE II SECRETION SYSTEM PROTEIN F-RELATED"/>
    <property type="match status" value="1"/>
</dbReference>
<protein>
    <recommendedName>
        <fullName evidence="8">Type II secretion system protein GspF domain-containing protein</fullName>
    </recommendedName>
</protein>